<keyword evidence="4" id="KW-0678">Repressor</keyword>
<feature type="repeat" description="Cys-rich GLG1" evidence="13">
    <location>
        <begin position="1078"/>
        <end position="1148"/>
    </location>
</feature>
<dbReference type="GO" id="GO:0000139">
    <property type="term" value="C:Golgi membrane"/>
    <property type="evidence" value="ECO:0007669"/>
    <property type="project" value="InterPro"/>
</dbReference>
<dbReference type="InterPro" id="IPR001498">
    <property type="entry name" value="Impact_N"/>
</dbReference>
<keyword evidence="19" id="KW-1185">Reference proteome</keyword>
<feature type="repeat" description="Cys-rich GLG1" evidence="13">
    <location>
        <begin position="1344"/>
        <end position="1404"/>
    </location>
</feature>
<dbReference type="SUPFAM" id="SSF54495">
    <property type="entry name" value="UBC-like"/>
    <property type="match status" value="1"/>
</dbReference>
<dbReference type="Proteomes" id="UP000245119">
    <property type="component" value="Linkage Group LG12"/>
</dbReference>
<comment type="subcellular location">
    <subcellularLocation>
        <location evidence="2">Cytoplasm</location>
    </subcellularLocation>
    <subcellularLocation>
        <location evidence="1">Membrane</location>
        <topology evidence="1">Single-pass type I membrane protein</topology>
    </subcellularLocation>
</comment>
<feature type="repeat" description="Cys-rich GLG1" evidence="13">
    <location>
        <begin position="1215"/>
        <end position="1278"/>
    </location>
</feature>
<feature type="region of interest" description="Disordered" evidence="15">
    <location>
        <begin position="590"/>
        <end position="680"/>
    </location>
</feature>
<evidence type="ECO:0000256" key="2">
    <source>
        <dbReference type="ARBA" id="ARBA00004496"/>
    </source>
</evidence>
<dbReference type="InterPro" id="IPR020568">
    <property type="entry name" value="Ribosomal_Su5_D2-typ_SF"/>
</dbReference>
<evidence type="ECO:0000256" key="6">
    <source>
        <dbReference type="ARBA" id="ARBA00022729"/>
    </source>
</evidence>
<dbReference type="GO" id="GO:0017134">
    <property type="term" value="F:fibroblast growth factor binding"/>
    <property type="evidence" value="ECO:0007669"/>
    <property type="project" value="TreeGrafter"/>
</dbReference>
<dbReference type="SUPFAM" id="SSF54211">
    <property type="entry name" value="Ribosomal protein S5 domain 2-like"/>
    <property type="match status" value="1"/>
</dbReference>
<keyword evidence="12" id="KW-0325">Glycoprotein</keyword>
<dbReference type="InterPro" id="IPR001893">
    <property type="entry name" value="Cys-rich_GLG1_repeat"/>
</dbReference>
<dbReference type="EMBL" id="PZQS01000012">
    <property type="protein sequence ID" value="PVD21327.1"/>
    <property type="molecule type" value="Genomic_DNA"/>
</dbReference>
<evidence type="ECO:0000256" key="5">
    <source>
        <dbReference type="ARBA" id="ARBA00022692"/>
    </source>
</evidence>
<evidence type="ECO:0000256" key="16">
    <source>
        <dbReference type="SAM" id="Phobius"/>
    </source>
</evidence>
<keyword evidence="6" id="KW-0732">Signal</keyword>
<evidence type="ECO:0000256" key="12">
    <source>
        <dbReference type="ARBA" id="ARBA00023180"/>
    </source>
</evidence>
<dbReference type="PANTHER" id="PTHR11884">
    <property type="entry name" value="SELECTIN LIGAND RELATED"/>
    <property type="match status" value="1"/>
</dbReference>
<keyword evidence="10" id="KW-0346">Stress response</keyword>
<sequence length="1707" mass="193162">MPPPWQWLRLNRRKYALSTSPDSDYREIDLSTGHMPFDPSVLPESAPRRGLKPFWKKKAEPDRSEPFSDYIQTGLLGTEGRWKALGRTESSYSPSGSQEPGLCSAAACDPPLARPARRCDSLHAESQDVASMRRFLYGRPEGTRLCLASTSDWLTKRSVVDRVPDKGRDGKSKRPHVWDIFPDNNVHRSASRASALESDVTASSPSLSSSSTRHQATPSDGFQAKSNIFIDFEYSLDDARLQPYPSSLDTMSDDTHDRQTKLGNGANLDAMFSSNGEADEVEALSAIYGDEWCVIDEEAHIFCIRVSDQTQNGKWTLSIQIHLPDDYPLQSPPQFQLNAPWLRGMERTNLESKLSQVYCDNLGEDLIYLWVEAVREFLQKKADYAEVDTNSSEWKSQRVSVQTQEADDADDGFDLSLLEGVLTSSLEDVEDKHEEYECPKINHGEIITDRRSTFQPHLAVVFFKQQVRQVLEKLIQNKKIANATHNMYAYRIVHHEGSTPSIFQGCDDDGETHAGSRMLHLLQIVNAENVMVVVSRWFGGIHLGPDRFKHINNCTRSILESHGYLAQRDASDTDSDNDLSVVRRVKRASLDNRGANVPPKIPSGNDDVLDRLPNNQIQDDRENRRNPGIGNSDQGDTPVRNRGDNPDMRMGGLQGGLPTADRQPEAKPNAPGVNIPSDLGGIPQKQQYGKIKLSATKECGADVQKFCSVGVKDNNFAILDCLQNDERTSGEVSEDCQHYIWGYRLQLTRDDRFDSAVAEVCKAELIKIQDCHGLPAGQGQIIPCLIEHYEEVDSKSCQNFLNKMATIVFADHRLIFHFMENCEYDINKLGCGRFPRGQNEVAVPDSFQMQSPHFQGQTIACLAKDMANLKPKCKKQVLRVYELQSDDYHLDRPLYYACQHDRENLCADVKAGNGAVFQCLYNHLGGKDLSPECQEKLELRQRVMAEDVKVEHVFYTRCRADIQKYSCLGGSNTEPDTKRAHVLLCLESAHMDALSEDKAATGLAPECVQEMMAVRKLLMDDYRISPELMVRCDKEIREHCSGLEAGACSKVVETLCKNVHPGQGAIINCLMDNIDEDEMTDECEQRLLEIQYFMARDFKLDTDLYKSCKRDAKKLCHESGHWADTESTNPEQGPLVLACLHRHYKNHSSSPETPQLSRVCVQAMQRVMRQRSLAVNLNPEIEHACMDDLAALCSEDPEDVAKGAELECLQQNYDSLKEECKAVMRSFQEDEAEDIRMDHILMKACTPMIRKFCEDELEGNAEPDEVLECLVEHKNHADMSQKCRAGIEHHQLISMKDFRFNRKFKEACQRSVQELCKKMITKYDVVNCLSEHVRNDTLLDRKHRVEADCRSQLKVELLQRGESIKLDPELQQACSDDVQKYCNNVSPGNAAVLECLKKNQRNLMPACHKMLFKREKDEFAIADYTLTKTCKRMIKKHCDDASSEPEILDCLKRVKDEDGFDASCRAVVLEEEKNDEELEGKVISCLKRQFAVKRLSVSCEHQIHDRVKAAALNIALAPTLMKSCMNEIQQHCQKEMISNMNDVEKMQVQDSGPGRVLECLKAKLHENRITNEACRKEIVDIISESHIDINVDPLLQSACQRDLMKLCSHIPVGQGRQMSCLLLVLDEEPRSMTLQCRDMLSKRKEMWEYAAQVAPPETFHDIYTSVVTSPSKTYFISILLVAIGIIFIVGLSCGRVTKRVRAEMKNK</sequence>
<dbReference type="InterPro" id="IPR016135">
    <property type="entry name" value="UBQ-conjugating_enzyme/RWD"/>
</dbReference>
<feature type="repeat" description="Cys-rich GLG1" evidence="13">
    <location>
        <begin position="731"/>
        <end position="793"/>
    </location>
</feature>
<dbReference type="InterPro" id="IPR017873">
    <property type="entry name" value="Cys-rich_GLG1_repeat_euk"/>
</dbReference>
<keyword evidence="8" id="KW-0810">Translation regulation</keyword>
<feature type="repeat" description="Cys-rich GLG1" evidence="13">
    <location>
        <begin position="868"/>
        <end position="928"/>
    </location>
</feature>
<dbReference type="CDD" id="cd23821">
    <property type="entry name" value="RWD_IMPACT"/>
    <property type="match status" value="1"/>
</dbReference>
<feature type="compositionally biased region" description="Basic and acidic residues" evidence="15">
    <location>
        <begin position="163"/>
        <end position="172"/>
    </location>
</feature>
<evidence type="ECO:0000256" key="14">
    <source>
        <dbReference type="SAM" id="Coils"/>
    </source>
</evidence>
<evidence type="ECO:0000313" key="18">
    <source>
        <dbReference type="EMBL" id="PVD21327.1"/>
    </source>
</evidence>
<proteinExistence type="predicted"/>
<evidence type="ECO:0000256" key="11">
    <source>
        <dbReference type="ARBA" id="ARBA00023136"/>
    </source>
</evidence>
<keyword evidence="14" id="KW-0175">Coiled coil</keyword>
<dbReference type="InterPro" id="IPR006575">
    <property type="entry name" value="RWD_dom"/>
</dbReference>
<dbReference type="PROSITE" id="PS51289">
    <property type="entry name" value="GLG1_C_RICH"/>
    <property type="match status" value="6"/>
</dbReference>
<protein>
    <recommendedName>
        <fullName evidence="17">RWD domain-containing protein</fullName>
    </recommendedName>
</protein>
<evidence type="ECO:0000313" key="19">
    <source>
        <dbReference type="Proteomes" id="UP000245119"/>
    </source>
</evidence>
<dbReference type="Pfam" id="PF01205">
    <property type="entry name" value="Impact_N"/>
    <property type="match status" value="1"/>
</dbReference>
<feature type="repeat" description="Cys-rich GLG1" evidence="13">
    <location>
        <begin position="1569"/>
        <end position="1629"/>
    </location>
</feature>
<evidence type="ECO:0000256" key="15">
    <source>
        <dbReference type="SAM" id="MobiDB-lite"/>
    </source>
</evidence>
<dbReference type="SMART" id="SM00591">
    <property type="entry name" value="RWD"/>
    <property type="match status" value="1"/>
</dbReference>
<dbReference type="STRING" id="400727.A0A2T7NJI9"/>
<dbReference type="Pfam" id="PF00839">
    <property type="entry name" value="Cys_rich_FGFR"/>
    <property type="match status" value="13"/>
</dbReference>
<feature type="coiled-coil region" evidence="14">
    <location>
        <begin position="1206"/>
        <end position="1233"/>
    </location>
</feature>
<dbReference type="InterPro" id="IPR036956">
    <property type="entry name" value="Impact_N_sf"/>
</dbReference>
<keyword evidence="3" id="KW-0963">Cytoplasm</keyword>
<keyword evidence="7" id="KW-0677">Repeat</keyword>
<evidence type="ECO:0000256" key="13">
    <source>
        <dbReference type="PROSITE-ProRule" id="PRU00622"/>
    </source>
</evidence>
<evidence type="ECO:0000256" key="4">
    <source>
        <dbReference type="ARBA" id="ARBA00022491"/>
    </source>
</evidence>
<dbReference type="Pfam" id="PF05773">
    <property type="entry name" value="RWD"/>
    <property type="match status" value="1"/>
</dbReference>
<feature type="domain" description="RWD" evidence="17">
    <location>
        <begin position="279"/>
        <end position="381"/>
    </location>
</feature>
<dbReference type="GO" id="GO:0006417">
    <property type="term" value="P:regulation of translation"/>
    <property type="evidence" value="ECO:0007669"/>
    <property type="project" value="UniProtKB-KW"/>
</dbReference>
<feature type="region of interest" description="Disordered" evidence="15">
    <location>
        <begin position="163"/>
        <end position="182"/>
    </location>
</feature>
<keyword evidence="9 16" id="KW-1133">Transmembrane helix</keyword>
<name>A0A2T7NJI9_POMCA</name>
<evidence type="ECO:0000259" key="17">
    <source>
        <dbReference type="PROSITE" id="PS50908"/>
    </source>
</evidence>
<evidence type="ECO:0000256" key="10">
    <source>
        <dbReference type="ARBA" id="ARBA00023016"/>
    </source>
</evidence>
<reference evidence="18 19" key="1">
    <citation type="submission" date="2018-04" db="EMBL/GenBank/DDBJ databases">
        <title>The genome of golden apple snail Pomacea canaliculata provides insight into stress tolerance and invasive adaptation.</title>
        <authorList>
            <person name="Liu C."/>
            <person name="Liu B."/>
            <person name="Ren Y."/>
            <person name="Zhang Y."/>
            <person name="Wang H."/>
            <person name="Li S."/>
            <person name="Jiang F."/>
            <person name="Yin L."/>
            <person name="Zhang G."/>
            <person name="Qian W."/>
            <person name="Fan W."/>
        </authorList>
    </citation>
    <scope>NUCLEOTIDE SEQUENCE [LARGE SCALE GENOMIC DNA]</scope>
    <source>
        <strain evidence="18">SZHN2017</strain>
        <tissue evidence="18">Muscle</tissue>
    </source>
</reference>
<comment type="caution">
    <text evidence="18">The sequence shown here is derived from an EMBL/GenBank/DDBJ whole genome shotgun (WGS) entry which is preliminary data.</text>
</comment>
<evidence type="ECO:0000256" key="8">
    <source>
        <dbReference type="ARBA" id="ARBA00022845"/>
    </source>
</evidence>
<dbReference type="OrthoDB" id="69641at2759"/>
<keyword evidence="5 16" id="KW-0812">Transmembrane</keyword>
<feature type="region of interest" description="Disordered" evidence="15">
    <location>
        <begin position="189"/>
        <end position="220"/>
    </location>
</feature>
<accession>A0A2T7NJI9</accession>
<dbReference type="InterPro" id="IPR039728">
    <property type="entry name" value="GLG1"/>
</dbReference>
<evidence type="ECO:0000256" key="7">
    <source>
        <dbReference type="ARBA" id="ARBA00022737"/>
    </source>
</evidence>
<dbReference type="PANTHER" id="PTHR11884:SF1">
    <property type="entry name" value="GOLGI APPARATUS PROTEIN 1"/>
    <property type="match status" value="1"/>
</dbReference>
<dbReference type="Gene3D" id="3.30.230.30">
    <property type="entry name" value="Impact, N-terminal domain"/>
    <property type="match status" value="1"/>
</dbReference>
<evidence type="ECO:0000256" key="1">
    <source>
        <dbReference type="ARBA" id="ARBA00004479"/>
    </source>
</evidence>
<dbReference type="PROSITE" id="PS50908">
    <property type="entry name" value="RWD"/>
    <property type="match status" value="1"/>
</dbReference>
<evidence type="ECO:0000256" key="3">
    <source>
        <dbReference type="ARBA" id="ARBA00022490"/>
    </source>
</evidence>
<evidence type="ECO:0000256" key="9">
    <source>
        <dbReference type="ARBA" id="ARBA00022989"/>
    </source>
</evidence>
<gene>
    <name evidence="18" type="ORF">C0Q70_19500</name>
</gene>
<organism evidence="18 19">
    <name type="scientific">Pomacea canaliculata</name>
    <name type="common">Golden apple snail</name>
    <dbReference type="NCBI Taxonomy" id="400727"/>
    <lineage>
        <taxon>Eukaryota</taxon>
        <taxon>Metazoa</taxon>
        <taxon>Spiralia</taxon>
        <taxon>Lophotrochozoa</taxon>
        <taxon>Mollusca</taxon>
        <taxon>Gastropoda</taxon>
        <taxon>Caenogastropoda</taxon>
        <taxon>Architaenioglossa</taxon>
        <taxon>Ampullarioidea</taxon>
        <taxon>Ampullariidae</taxon>
        <taxon>Pomacea</taxon>
    </lineage>
</organism>
<keyword evidence="11 16" id="KW-0472">Membrane</keyword>
<dbReference type="Gene3D" id="3.10.110.10">
    <property type="entry name" value="Ubiquitin Conjugating Enzyme"/>
    <property type="match status" value="1"/>
</dbReference>
<feature type="transmembrane region" description="Helical" evidence="16">
    <location>
        <begin position="1674"/>
        <end position="1697"/>
    </location>
</feature>